<dbReference type="SMART" id="SM00387">
    <property type="entry name" value="HATPase_c"/>
    <property type="match status" value="1"/>
</dbReference>
<evidence type="ECO:0000256" key="11">
    <source>
        <dbReference type="ARBA" id="ARBA00022989"/>
    </source>
</evidence>
<evidence type="ECO:0000259" key="17">
    <source>
        <dbReference type="PROSITE" id="PS50885"/>
    </source>
</evidence>
<keyword evidence="13 15" id="KW-0472">Membrane</keyword>
<evidence type="ECO:0000256" key="7">
    <source>
        <dbReference type="ARBA" id="ARBA00022692"/>
    </source>
</evidence>
<dbReference type="InterPro" id="IPR005467">
    <property type="entry name" value="His_kinase_dom"/>
</dbReference>
<feature type="transmembrane region" description="Helical" evidence="15">
    <location>
        <begin position="170"/>
        <end position="189"/>
    </location>
</feature>
<keyword evidence="11 15" id="KW-1133">Transmembrane helix</keyword>
<protein>
    <recommendedName>
        <fullName evidence="3">histidine kinase</fullName>
        <ecNumber evidence="3">2.7.13.3</ecNumber>
    </recommendedName>
</protein>
<dbReference type="InterPro" id="IPR004358">
    <property type="entry name" value="Sig_transdc_His_kin-like_C"/>
</dbReference>
<evidence type="ECO:0000256" key="13">
    <source>
        <dbReference type="ARBA" id="ARBA00023136"/>
    </source>
</evidence>
<dbReference type="Gene3D" id="6.10.340.10">
    <property type="match status" value="1"/>
</dbReference>
<keyword evidence="4" id="KW-1003">Cell membrane</keyword>
<feature type="domain" description="Histidine kinase" evidence="16">
    <location>
        <begin position="272"/>
        <end position="484"/>
    </location>
</feature>
<dbReference type="Pfam" id="PF00512">
    <property type="entry name" value="HisKA"/>
    <property type="match status" value="1"/>
</dbReference>
<dbReference type="Gene3D" id="3.30.565.10">
    <property type="entry name" value="Histidine kinase-like ATPase, C-terminal domain"/>
    <property type="match status" value="1"/>
</dbReference>
<dbReference type="PROSITE" id="PS50109">
    <property type="entry name" value="HIS_KIN"/>
    <property type="match status" value="1"/>
</dbReference>
<keyword evidence="12" id="KW-0902">Two-component regulatory system</keyword>
<evidence type="ECO:0000256" key="9">
    <source>
        <dbReference type="ARBA" id="ARBA00022777"/>
    </source>
</evidence>
<evidence type="ECO:0000313" key="19">
    <source>
        <dbReference type="Proteomes" id="UP001079657"/>
    </source>
</evidence>
<dbReference type="InterPro" id="IPR003594">
    <property type="entry name" value="HATPase_dom"/>
</dbReference>
<evidence type="ECO:0000256" key="14">
    <source>
        <dbReference type="SAM" id="Coils"/>
    </source>
</evidence>
<evidence type="ECO:0000259" key="16">
    <source>
        <dbReference type="PROSITE" id="PS50109"/>
    </source>
</evidence>
<evidence type="ECO:0000256" key="1">
    <source>
        <dbReference type="ARBA" id="ARBA00000085"/>
    </source>
</evidence>
<dbReference type="InterPro" id="IPR036097">
    <property type="entry name" value="HisK_dim/P_sf"/>
</dbReference>
<dbReference type="SMART" id="SM00388">
    <property type="entry name" value="HisKA"/>
    <property type="match status" value="1"/>
</dbReference>
<dbReference type="InterPro" id="IPR003661">
    <property type="entry name" value="HisK_dim/P_dom"/>
</dbReference>
<evidence type="ECO:0000313" key="18">
    <source>
        <dbReference type="EMBL" id="MCY6369054.1"/>
    </source>
</evidence>
<comment type="caution">
    <text evidence="18">The sequence shown here is derived from an EMBL/GenBank/DDBJ whole genome shotgun (WGS) entry which is preliminary data.</text>
</comment>
<dbReference type="GO" id="GO:0016301">
    <property type="term" value="F:kinase activity"/>
    <property type="evidence" value="ECO:0007669"/>
    <property type="project" value="UniProtKB-KW"/>
</dbReference>
<dbReference type="CDD" id="cd00082">
    <property type="entry name" value="HisKA"/>
    <property type="match status" value="1"/>
</dbReference>
<keyword evidence="9 18" id="KW-0418">Kinase</keyword>
<dbReference type="EC" id="2.7.13.3" evidence="3"/>
<dbReference type="PRINTS" id="PR00344">
    <property type="entry name" value="BCTRLSENSOR"/>
</dbReference>
<dbReference type="PANTHER" id="PTHR45528:SF1">
    <property type="entry name" value="SENSOR HISTIDINE KINASE CPXA"/>
    <property type="match status" value="1"/>
</dbReference>
<evidence type="ECO:0000256" key="2">
    <source>
        <dbReference type="ARBA" id="ARBA00004651"/>
    </source>
</evidence>
<feature type="domain" description="HAMP" evidence="17">
    <location>
        <begin position="191"/>
        <end position="243"/>
    </location>
</feature>
<evidence type="ECO:0000256" key="4">
    <source>
        <dbReference type="ARBA" id="ARBA00022475"/>
    </source>
</evidence>
<evidence type="ECO:0000256" key="3">
    <source>
        <dbReference type="ARBA" id="ARBA00012438"/>
    </source>
</evidence>
<evidence type="ECO:0000256" key="10">
    <source>
        <dbReference type="ARBA" id="ARBA00022840"/>
    </source>
</evidence>
<evidence type="ECO:0000256" key="15">
    <source>
        <dbReference type="SAM" id="Phobius"/>
    </source>
</evidence>
<dbReference type="PANTHER" id="PTHR45528">
    <property type="entry name" value="SENSOR HISTIDINE KINASE CPXA"/>
    <property type="match status" value="1"/>
</dbReference>
<keyword evidence="7 15" id="KW-0812">Transmembrane</keyword>
<comment type="subcellular location">
    <subcellularLocation>
        <location evidence="2">Cell membrane</location>
        <topology evidence="2">Multi-pass membrane protein</topology>
    </subcellularLocation>
</comment>
<feature type="coiled-coil region" evidence="14">
    <location>
        <begin position="37"/>
        <end position="64"/>
    </location>
</feature>
<keyword evidence="8" id="KW-0547">Nucleotide-binding</keyword>
<dbReference type="RefSeq" id="WP_268047380.1">
    <property type="nucleotide sequence ID" value="NZ_JAPQES010000001.1"/>
</dbReference>
<dbReference type="Proteomes" id="UP001079657">
    <property type="component" value="Unassembled WGS sequence"/>
</dbReference>
<keyword evidence="19" id="KW-1185">Reference proteome</keyword>
<dbReference type="InterPro" id="IPR003660">
    <property type="entry name" value="HAMP_dom"/>
</dbReference>
<keyword evidence="10" id="KW-0067">ATP-binding</keyword>
<dbReference type="CDD" id="cd06225">
    <property type="entry name" value="HAMP"/>
    <property type="match status" value="1"/>
</dbReference>
<sequence>MRKLIFTAFSVFVFILFIGIFTVQKKLSDTYYYEKKFQSIMGNCKKIEEKYNKLKEKNESIHISADFGKYMADSGNAVAFIDNKGEIMFSTFVYGKYLENIDLEKYYQNRIKKHLKEIMAITSGKYVIEKNDYLNQNHLLCVYPFKSGEKLLIFSSVNEIKQAINIVNELLFKVLGVGIIVALCIINLISNRINKYLLKLTEQAEKIIKMNFDEQVEIEGPKEIRMLGKTMNFLSSALGDNITKLNKANQKLKEDINLKEEQEEIRKQFISDVSHELKTPVTIIKSYSEALIDGIGDREYYIQGINDETNIMEKMVGELLELSRLESDTIMFDFEIINLGDLIEINLKKFDNIIEKYDRSIRFKYSKDIVEIEGDRNKLEQVIKNLIMNAVIHSTKEVIEVSLNVESNKAKFSVYNKCKEISEEEMEQLWNRFYKVDKSRKREKRGSGLGLAIVKNIVEKHNGEYGVNYINEGLEFWIEFGVQT</sequence>
<accession>A0ABT4CJ24</accession>
<keyword evidence="14" id="KW-0175">Coiled coil</keyword>
<evidence type="ECO:0000256" key="6">
    <source>
        <dbReference type="ARBA" id="ARBA00022679"/>
    </source>
</evidence>
<name>A0ABT4CJ24_9CLOT</name>
<dbReference type="InterPro" id="IPR036890">
    <property type="entry name" value="HATPase_C_sf"/>
</dbReference>
<dbReference type="InterPro" id="IPR050398">
    <property type="entry name" value="HssS/ArlS-like"/>
</dbReference>
<dbReference type="Pfam" id="PF02518">
    <property type="entry name" value="HATPase_c"/>
    <property type="match status" value="1"/>
</dbReference>
<keyword evidence="6" id="KW-0808">Transferase</keyword>
<evidence type="ECO:0000256" key="8">
    <source>
        <dbReference type="ARBA" id="ARBA00022741"/>
    </source>
</evidence>
<gene>
    <name evidence="18" type="ORF">OXH55_00150</name>
</gene>
<dbReference type="SUPFAM" id="SSF47384">
    <property type="entry name" value="Homodimeric domain of signal transducing histidine kinase"/>
    <property type="match status" value="1"/>
</dbReference>
<proteinExistence type="predicted"/>
<dbReference type="PROSITE" id="PS50885">
    <property type="entry name" value="HAMP"/>
    <property type="match status" value="1"/>
</dbReference>
<organism evidence="18 19">
    <name type="scientific">Clostridium ganghwense</name>
    <dbReference type="NCBI Taxonomy" id="312089"/>
    <lineage>
        <taxon>Bacteria</taxon>
        <taxon>Bacillati</taxon>
        <taxon>Bacillota</taxon>
        <taxon>Clostridia</taxon>
        <taxon>Eubacteriales</taxon>
        <taxon>Clostridiaceae</taxon>
        <taxon>Clostridium</taxon>
    </lineage>
</organism>
<keyword evidence="5" id="KW-0597">Phosphoprotein</keyword>
<dbReference type="Gene3D" id="1.10.287.130">
    <property type="match status" value="1"/>
</dbReference>
<evidence type="ECO:0000256" key="12">
    <source>
        <dbReference type="ARBA" id="ARBA00023012"/>
    </source>
</evidence>
<evidence type="ECO:0000256" key="5">
    <source>
        <dbReference type="ARBA" id="ARBA00022553"/>
    </source>
</evidence>
<dbReference type="SUPFAM" id="SSF55874">
    <property type="entry name" value="ATPase domain of HSP90 chaperone/DNA topoisomerase II/histidine kinase"/>
    <property type="match status" value="1"/>
</dbReference>
<comment type="catalytic activity">
    <reaction evidence="1">
        <text>ATP + protein L-histidine = ADP + protein N-phospho-L-histidine.</text>
        <dbReference type="EC" id="2.7.13.3"/>
    </reaction>
</comment>
<reference evidence="18" key="1">
    <citation type="submission" date="2022-12" db="EMBL/GenBank/DDBJ databases">
        <authorList>
            <person name="Wang J."/>
        </authorList>
    </citation>
    <scope>NUCLEOTIDE SEQUENCE</scope>
    <source>
        <strain evidence="18">HY-42-06</strain>
    </source>
</reference>
<dbReference type="EMBL" id="JAPQES010000001">
    <property type="protein sequence ID" value="MCY6369054.1"/>
    <property type="molecule type" value="Genomic_DNA"/>
</dbReference>